<dbReference type="SFLD" id="SFLDS00003">
    <property type="entry name" value="Haloacid_Dehalogenase"/>
    <property type="match status" value="1"/>
</dbReference>
<evidence type="ECO:0000313" key="2">
    <source>
        <dbReference type="Proteomes" id="UP000261011"/>
    </source>
</evidence>
<name>A0A3E2TID6_9FIRM</name>
<dbReference type="PANTHER" id="PTHR10000:SF8">
    <property type="entry name" value="HAD SUPERFAMILY HYDROLASE-LIKE, TYPE 3"/>
    <property type="match status" value="1"/>
</dbReference>
<dbReference type="PROSITE" id="PS01228">
    <property type="entry name" value="COF_1"/>
    <property type="match status" value="1"/>
</dbReference>
<dbReference type="CDD" id="cd07516">
    <property type="entry name" value="HAD_Pase"/>
    <property type="match status" value="1"/>
</dbReference>
<reference evidence="1 2" key="1">
    <citation type="submission" date="2018-08" db="EMBL/GenBank/DDBJ databases">
        <title>A genome reference for cultivated species of the human gut microbiota.</title>
        <authorList>
            <person name="Zou Y."/>
            <person name="Xue W."/>
            <person name="Luo G."/>
        </authorList>
    </citation>
    <scope>NUCLEOTIDE SEQUENCE [LARGE SCALE GENOMIC DNA]</scope>
    <source>
        <strain evidence="1 2">OF01-3</strain>
    </source>
</reference>
<dbReference type="NCBIfam" id="TIGR01484">
    <property type="entry name" value="HAD-SF-IIB"/>
    <property type="match status" value="1"/>
</dbReference>
<keyword evidence="1" id="KW-0378">Hydrolase</keyword>
<dbReference type="Proteomes" id="UP000261011">
    <property type="component" value="Unassembled WGS sequence"/>
</dbReference>
<protein>
    <submittedName>
        <fullName evidence="1">HAD family hydrolase</fullName>
    </submittedName>
</protein>
<keyword evidence="2" id="KW-1185">Reference proteome</keyword>
<dbReference type="SFLD" id="SFLDG01140">
    <property type="entry name" value="C2.B:_Phosphomannomutase_and_P"/>
    <property type="match status" value="1"/>
</dbReference>
<dbReference type="InterPro" id="IPR036412">
    <property type="entry name" value="HAD-like_sf"/>
</dbReference>
<dbReference type="GO" id="GO:0000287">
    <property type="term" value="F:magnesium ion binding"/>
    <property type="evidence" value="ECO:0007669"/>
    <property type="project" value="TreeGrafter"/>
</dbReference>
<dbReference type="NCBIfam" id="TIGR00099">
    <property type="entry name" value="Cof-subfamily"/>
    <property type="match status" value="1"/>
</dbReference>
<dbReference type="GO" id="GO:0005829">
    <property type="term" value="C:cytosol"/>
    <property type="evidence" value="ECO:0007669"/>
    <property type="project" value="TreeGrafter"/>
</dbReference>
<gene>
    <name evidence="1" type="ORF">DXA39_04555</name>
</gene>
<dbReference type="RefSeq" id="WP_117521430.1">
    <property type="nucleotide sequence ID" value="NZ_QVEU01000003.1"/>
</dbReference>
<dbReference type="InterPro" id="IPR023214">
    <property type="entry name" value="HAD_sf"/>
</dbReference>
<dbReference type="GO" id="GO:0016791">
    <property type="term" value="F:phosphatase activity"/>
    <property type="evidence" value="ECO:0007669"/>
    <property type="project" value="UniProtKB-ARBA"/>
</dbReference>
<dbReference type="Gene3D" id="3.40.50.1000">
    <property type="entry name" value="HAD superfamily/HAD-like"/>
    <property type="match status" value="1"/>
</dbReference>
<dbReference type="EMBL" id="QVEU01000003">
    <property type="protein sequence ID" value="RGB76445.1"/>
    <property type="molecule type" value="Genomic_DNA"/>
</dbReference>
<dbReference type="Pfam" id="PF08282">
    <property type="entry name" value="Hydrolase_3"/>
    <property type="match status" value="1"/>
</dbReference>
<evidence type="ECO:0000313" key="1">
    <source>
        <dbReference type="EMBL" id="RGB76445.1"/>
    </source>
</evidence>
<accession>A0A3E2TID6</accession>
<dbReference type="AlphaFoldDB" id="A0A3E2TID6"/>
<dbReference type="InterPro" id="IPR000150">
    <property type="entry name" value="Cof"/>
</dbReference>
<comment type="caution">
    <text evidence="1">The sequence shown here is derived from an EMBL/GenBank/DDBJ whole genome shotgun (WGS) entry which is preliminary data.</text>
</comment>
<dbReference type="OrthoDB" id="9781413at2"/>
<dbReference type="SUPFAM" id="SSF56784">
    <property type="entry name" value="HAD-like"/>
    <property type="match status" value="1"/>
</dbReference>
<dbReference type="Gene3D" id="3.30.1240.10">
    <property type="match status" value="1"/>
</dbReference>
<proteinExistence type="predicted"/>
<dbReference type="InterPro" id="IPR006379">
    <property type="entry name" value="HAD-SF_hydro_IIB"/>
</dbReference>
<organism evidence="1 2">
    <name type="scientific">Anaerococcus nagyae</name>
    <dbReference type="NCBI Taxonomy" id="1755241"/>
    <lineage>
        <taxon>Bacteria</taxon>
        <taxon>Bacillati</taxon>
        <taxon>Bacillota</taxon>
        <taxon>Tissierellia</taxon>
        <taxon>Tissierellales</taxon>
        <taxon>Peptoniphilaceae</taxon>
        <taxon>Anaerococcus</taxon>
    </lineage>
</organism>
<sequence>MIKLFAIDMDGTLLNSKNRINESSIEAIRKLNESGVKTVLCSGRVVTSLKVNNDILQTDNPMIANNGAVIKVNSKKVLSTHPLEDKHLKEIIDFCENHKFVYHFYDEDTFYSNSLDFDRLEHLKRDTDYGLNYQCNINISEDPYKTLKQKDHNATKILIGCLAKHPYGEEKSVKIIENEFKDRLYITSSGWGSVEIMEPAVNKWNGILELADFLGIKVSEVAAIGDSFNDLPMISKSHLGFAMGNANDKVKKIASYKVSDNNSTGISEAANIILEYNKENPNV</sequence>
<dbReference type="SFLD" id="SFLDG01144">
    <property type="entry name" value="C2.B.4:_PGP_Like"/>
    <property type="match status" value="1"/>
</dbReference>
<dbReference type="PANTHER" id="PTHR10000">
    <property type="entry name" value="PHOSPHOSERINE PHOSPHATASE"/>
    <property type="match status" value="1"/>
</dbReference>